<accession>A0A6N8F9L7</accession>
<keyword evidence="2 4" id="KW-0378">Hydrolase</keyword>
<feature type="site" description="Important for substrate specificity" evidence="4">
    <location>
        <position position="154"/>
    </location>
</feature>
<dbReference type="CDD" id="cd00555">
    <property type="entry name" value="Maf"/>
    <property type="match status" value="1"/>
</dbReference>
<dbReference type="SUPFAM" id="SSF52972">
    <property type="entry name" value="ITPase-like"/>
    <property type="match status" value="1"/>
</dbReference>
<dbReference type="PANTHER" id="PTHR43213">
    <property type="entry name" value="BIFUNCTIONAL DTTP/UTP PYROPHOSPHATASE/METHYLTRANSFERASE PROTEIN-RELATED"/>
    <property type="match status" value="1"/>
</dbReference>
<comment type="similarity">
    <text evidence="4">Belongs to the Maf family. YhdE subfamily.</text>
</comment>
<dbReference type="PANTHER" id="PTHR43213:SF5">
    <property type="entry name" value="BIFUNCTIONAL DTTP_UTP PYROPHOSPHATASE_METHYLTRANSFERASE PROTEIN-RELATED"/>
    <property type="match status" value="1"/>
</dbReference>
<evidence type="ECO:0000313" key="5">
    <source>
        <dbReference type="EMBL" id="MUH72854.1"/>
    </source>
</evidence>
<dbReference type="Proteomes" id="UP000439994">
    <property type="component" value="Unassembled WGS sequence"/>
</dbReference>
<reference evidence="5 6" key="1">
    <citation type="submission" date="2019-11" db="EMBL/GenBank/DDBJ databases">
        <title>P. haliotis isolates from Z. marina roots.</title>
        <authorList>
            <person name="Cohen M."/>
            <person name="Jospin G."/>
            <person name="Eisen J.A."/>
            <person name="Coil D.A."/>
        </authorList>
    </citation>
    <scope>NUCLEOTIDE SEQUENCE [LARGE SCALE GENOMIC DNA]</scope>
    <source>
        <strain evidence="5 6">UCD-MCMsp1aY</strain>
    </source>
</reference>
<keyword evidence="3 4" id="KW-0546">Nucleotide metabolism</keyword>
<dbReference type="InterPro" id="IPR003697">
    <property type="entry name" value="Maf-like"/>
</dbReference>
<comment type="function">
    <text evidence="4">Nucleoside triphosphate pyrophosphatase that hydrolyzes dTTP and UTP. May have a dual role in cell division arrest and in preventing the incorporation of modified nucleotides into cellular nucleic acids.</text>
</comment>
<dbReference type="GO" id="GO:0005737">
    <property type="term" value="C:cytoplasm"/>
    <property type="evidence" value="ECO:0007669"/>
    <property type="project" value="UniProtKB-SubCell"/>
</dbReference>
<dbReference type="EC" id="3.6.1.9" evidence="4"/>
<dbReference type="GO" id="GO:0009117">
    <property type="term" value="P:nucleotide metabolic process"/>
    <property type="evidence" value="ECO:0007669"/>
    <property type="project" value="UniProtKB-KW"/>
</dbReference>
<dbReference type="OrthoDB" id="9807767at2"/>
<dbReference type="HAMAP" id="MF_00528">
    <property type="entry name" value="Maf"/>
    <property type="match status" value="1"/>
</dbReference>
<comment type="catalytic activity">
    <reaction evidence="4">
        <text>UTP + H2O = UMP + diphosphate + H(+)</text>
        <dbReference type="Rhea" id="RHEA:29395"/>
        <dbReference type="ChEBI" id="CHEBI:15377"/>
        <dbReference type="ChEBI" id="CHEBI:15378"/>
        <dbReference type="ChEBI" id="CHEBI:33019"/>
        <dbReference type="ChEBI" id="CHEBI:46398"/>
        <dbReference type="ChEBI" id="CHEBI:57865"/>
        <dbReference type="EC" id="3.6.1.9"/>
    </reaction>
</comment>
<feature type="site" description="Important for substrate specificity" evidence="4">
    <location>
        <position position="11"/>
    </location>
</feature>
<dbReference type="RefSeq" id="WP_155696000.1">
    <property type="nucleotide sequence ID" value="NZ_WOCD01000003.1"/>
</dbReference>
<feature type="active site" description="Proton acceptor" evidence="4">
    <location>
        <position position="71"/>
    </location>
</feature>
<dbReference type="PIRSF" id="PIRSF006305">
    <property type="entry name" value="Maf"/>
    <property type="match status" value="1"/>
</dbReference>
<keyword evidence="4" id="KW-0963">Cytoplasm</keyword>
<dbReference type="NCBIfam" id="TIGR00172">
    <property type="entry name" value="maf"/>
    <property type="match status" value="1"/>
</dbReference>
<dbReference type="AlphaFoldDB" id="A0A6N8F9L7"/>
<evidence type="ECO:0000256" key="1">
    <source>
        <dbReference type="ARBA" id="ARBA00001968"/>
    </source>
</evidence>
<dbReference type="Gene3D" id="3.90.950.10">
    <property type="match status" value="1"/>
</dbReference>
<sequence>MKIILASQSPRRKQLLGYLVPSFEQQSADIDESVLDNEDPQHYVERLANQKAVAIFNKIISPEDSLVIGSDTTVVNNGEILGKPESLDECKSMLMALSGKEHQVMTAYSVVTKAKTVTKTVITSVQFATVTEQQVIDYWHTGEPQDKAGSYAIQGIGGKFVTSINGSVSAVVGLPLVELDATLKEFK</sequence>
<dbReference type="GO" id="GO:0047429">
    <property type="term" value="F:nucleoside triphosphate diphosphatase activity"/>
    <property type="evidence" value="ECO:0007669"/>
    <property type="project" value="UniProtKB-EC"/>
</dbReference>
<gene>
    <name evidence="5" type="ORF">GNP35_10310</name>
</gene>
<protein>
    <recommendedName>
        <fullName evidence="4">dTTP/UTP pyrophosphatase</fullName>
        <shortName evidence="4">dTTPase/UTPase</shortName>
        <ecNumber evidence="4">3.6.1.9</ecNumber>
    </recommendedName>
    <alternativeName>
        <fullName evidence="4">Nucleoside triphosphate pyrophosphatase</fullName>
    </alternativeName>
    <alternativeName>
        <fullName evidence="4">Nucleotide pyrophosphatase</fullName>
        <shortName evidence="4">Nucleotide PPase</shortName>
    </alternativeName>
</protein>
<dbReference type="Pfam" id="PF02545">
    <property type="entry name" value="Maf"/>
    <property type="match status" value="1"/>
</dbReference>
<name>A0A6N8F9L7_9GAMM</name>
<proteinExistence type="inferred from homology"/>
<dbReference type="InterPro" id="IPR029001">
    <property type="entry name" value="ITPase-like_fam"/>
</dbReference>
<evidence type="ECO:0000256" key="3">
    <source>
        <dbReference type="ARBA" id="ARBA00023080"/>
    </source>
</evidence>
<comment type="catalytic activity">
    <reaction evidence="4">
        <text>dTTP + H2O = dTMP + diphosphate + H(+)</text>
        <dbReference type="Rhea" id="RHEA:28534"/>
        <dbReference type="ChEBI" id="CHEBI:15377"/>
        <dbReference type="ChEBI" id="CHEBI:15378"/>
        <dbReference type="ChEBI" id="CHEBI:33019"/>
        <dbReference type="ChEBI" id="CHEBI:37568"/>
        <dbReference type="ChEBI" id="CHEBI:63528"/>
        <dbReference type="EC" id="3.6.1.9"/>
    </reaction>
</comment>
<comment type="cofactor">
    <cofactor evidence="1 4">
        <name>a divalent metal cation</name>
        <dbReference type="ChEBI" id="CHEBI:60240"/>
    </cofactor>
</comment>
<organism evidence="5 6">
    <name type="scientific">Psychrosphaera haliotis</name>
    <dbReference type="NCBI Taxonomy" id="555083"/>
    <lineage>
        <taxon>Bacteria</taxon>
        <taxon>Pseudomonadati</taxon>
        <taxon>Pseudomonadota</taxon>
        <taxon>Gammaproteobacteria</taxon>
        <taxon>Alteromonadales</taxon>
        <taxon>Pseudoalteromonadaceae</taxon>
        <taxon>Psychrosphaera</taxon>
    </lineage>
</organism>
<comment type="subcellular location">
    <subcellularLocation>
        <location evidence="4">Cytoplasm</location>
    </subcellularLocation>
</comment>
<feature type="site" description="Important for substrate specificity" evidence="4">
    <location>
        <position position="72"/>
    </location>
</feature>
<evidence type="ECO:0000256" key="4">
    <source>
        <dbReference type="HAMAP-Rule" id="MF_00528"/>
    </source>
</evidence>
<comment type="caution">
    <text evidence="4">Lacks conserved residue(s) required for the propagation of feature annotation.</text>
</comment>
<evidence type="ECO:0000313" key="6">
    <source>
        <dbReference type="Proteomes" id="UP000439994"/>
    </source>
</evidence>
<comment type="caution">
    <text evidence="5">The sequence shown here is derived from an EMBL/GenBank/DDBJ whole genome shotgun (WGS) entry which is preliminary data.</text>
</comment>
<dbReference type="EMBL" id="WOCD01000003">
    <property type="protein sequence ID" value="MUH72854.1"/>
    <property type="molecule type" value="Genomic_DNA"/>
</dbReference>
<evidence type="ECO:0000256" key="2">
    <source>
        <dbReference type="ARBA" id="ARBA00022801"/>
    </source>
</evidence>
<keyword evidence="6" id="KW-1185">Reference proteome</keyword>